<reference evidence="4" key="2">
    <citation type="journal article" date="2014" name="ISME J.">
        <title>Microbial stratification in low pH oxic and suboxic macroscopic growths along an acid mine drainage.</title>
        <authorList>
            <person name="Mendez-Garcia C."/>
            <person name="Mesa V."/>
            <person name="Sprenger R.R."/>
            <person name="Richter M."/>
            <person name="Diez M.S."/>
            <person name="Solano J."/>
            <person name="Bargiela R."/>
            <person name="Golyshina O.V."/>
            <person name="Manteca A."/>
            <person name="Ramos J.L."/>
            <person name="Gallego J.R."/>
            <person name="Llorente I."/>
            <person name="Martins Dos Santos V.A."/>
            <person name="Jensen O.N."/>
            <person name="Pelaez A.I."/>
            <person name="Sanchez J."/>
            <person name="Ferrer M."/>
        </authorList>
    </citation>
    <scope>NUCLEOTIDE SEQUENCE</scope>
</reference>
<feature type="non-terminal residue" evidence="4">
    <location>
        <position position="55"/>
    </location>
</feature>
<dbReference type="GO" id="GO:0005840">
    <property type="term" value="C:ribosome"/>
    <property type="evidence" value="ECO:0007669"/>
    <property type="project" value="UniProtKB-KW"/>
</dbReference>
<dbReference type="Gene3D" id="3.40.1370.10">
    <property type="match status" value="1"/>
</dbReference>
<sequence length="55" mass="6316">MIELKCNVYSNNGKVAGEINLPDLFEEPVRKDLIRRAFRAISLSKRQPYGSYPFA</sequence>
<evidence type="ECO:0000256" key="3">
    <source>
        <dbReference type="ARBA" id="ARBA00023274"/>
    </source>
</evidence>
<dbReference type="GO" id="GO:0006412">
    <property type="term" value="P:translation"/>
    <property type="evidence" value="ECO:0007669"/>
    <property type="project" value="InterPro"/>
</dbReference>
<comment type="caution">
    <text evidence="4">The sequence shown here is derived from an EMBL/GenBank/DDBJ whole genome shotgun (WGS) entry which is preliminary data.</text>
</comment>
<reference evidence="4" key="1">
    <citation type="submission" date="2013-08" db="EMBL/GenBank/DDBJ databases">
        <authorList>
            <person name="Mendez C."/>
            <person name="Richter M."/>
            <person name="Ferrer M."/>
            <person name="Sanchez J."/>
        </authorList>
    </citation>
    <scope>NUCLEOTIDE SEQUENCE</scope>
</reference>
<dbReference type="InterPro" id="IPR023574">
    <property type="entry name" value="Ribosomal_uL4_dom_sf"/>
</dbReference>
<evidence type="ECO:0000313" key="4">
    <source>
        <dbReference type="EMBL" id="EQD47580.1"/>
    </source>
</evidence>
<comment type="similarity">
    <text evidence="1">Belongs to the universal ribosomal protein uL4 family.</text>
</comment>
<protein>
    <submittedName>
        <fullName evidence="4">50S ribosomal protein L4P</fullName>
    </submittedName>
</protein>
<dbReference type="AlphaFoldDB" id="T1AZS3"/>
<keyword evidence="3" id="KW-0687">Ribonucleoprotein</keyword>
<organism evidence="4">
    <name type="scientific">mine drainage metagenome</name>
    <dbReference type="NCBI Taxonomy" id="410659"/>
    <lineage>
        <taxon>unclassified sequences</taxon>
        <taxon>metagenomes</taxon>
        <taxon>ecological metagenomes</taxon>
    </lineage>
</organism>
<dbReference type="GO" id="GO:0003735">
    <property type="term" value="F:structural constituent of ribosome"/>
    <property type="evidence" value="ECO:0007669"/>
    <property type="project" value="InterPro"/>
</dbReference>
<dbReference type="GO" id="GO:1990904">
    <property type="term" value="C:ribonucleoprotein complex"/>
    <property type="evidence" value="ECO:0007669"/>
    <property type="project" value="UniProtKB-KW"/>
</dbReference>
<accession>T1AZS3</accession>
<keyword evidence="2 4" id="KW-0689">Ribosomal protein</keyword>
<name>T1AZS3_9ZZZZ</name>
<proteinExistence type="inferred from homology"/>
<evidence type="ECO:0000256" key="2">
    <source>
        <dbReference type="ARBA" id="ARBA00022980"/>
    </source>
</evidence>
<gene>
    <name evidence="4" type="ORF">B1B_12282</name>
</gene>
<evidence type="ECO:0000256" key="1">
    <source>
        <dbReference type="ARBA" id="ARBA00010528"/>
    </source>
</evidence>
<dbReference type="EMBL" id="AUZY01008042">
    <property type="protein sequence ID" value="EQD47580.1"/>
    <property type="molecule type" value="Genomic_DNA"/>
</dbReference>
<dbReference type="SUPFAM" id="SSF52166">
    <property type="entry name" value="Ribosomal protein L4"/>
    <property type="match status" value="1"/>
</dbReference>